<proteinExistence type="predicted"/>
<reference evidence="1" key="1">
    <citation type="submission" date="2023-04" db="EMBL/GenBank/DDBJ databases">
        <title>A chromosome-level genome assembly of the parasitoid wasp Eretmocerus hayati.</title>
        <authorList>
            <person name="Zhong Y."/>
            <person name="Liu S."/>
            <person name="Liu Y."/>
        </authorList>
    </citation>
    <scope>NUCLEOTIDE SEQUENCE</scope>
    <source>
        <strain evidence="1">ZJU_SS_LIU_2023</strain>
    </source>
</reference>
<dbReference type="EMBL" id="CM056744">
    <property type="protein sequence ID" value="KAJ8667262.1"/>
    <property type="molecule type" value="Genomic_DNA"/>
</dbReference>
<sequence>MPRAFLITRRGTRFHDGIGHEFDETTTCREYSPERVVHLAEYCGSGAGAQPTSDGASECGSESSNECPEELYNLTKLAEVSLAAAAGTLFHHHRDIHRHESVDTYQFESRGHGEELQKSQQREHCEIQRPNMLVEGARLSQCEDYSVSYETDKIDIKTEDLHSHLDDRSPLSDSSSSSSEGHQDGTALEEHECTDCGKKYSTSSNLARHRQTHRSLGDKKARRCPHCDKVYVSIPAFSMHVRTHNQGCKCHFCGKCFSRPWLLQGHIRTHTGEKPFKCTICNKAFADKSNLRAHVQTHSNTKPHVCNRCGKAFALKSYLYKHEESSCMRSTKKDGPSATSVIVQPQKIQQSTNQNSQQHQQPHQQSVLRTSVISPNPEHHLTRLNLQDPNRPSAFSRPQPSPLAIA</sequence>
<evidence type="ECO:0000313" key="1">
    <source>
        <dbReference type="EMBL" id="KAJ8667262.1"/>
    </source>
</evidence>
<protein>
    <submittedName>
        <fullName evidence="1">Uncharacterized protein</fullName>
    </submittedName>
</protein>
<keyword evidence="2" id="KW-1185">Reference proteome</keyword>
<gene>
    <name evidence="1" type="ORF">QAD02_008924</name>
</gene>
<accession>A0ACC2N802</accession>
<organism evidence="1 2">
    <name type="scientific">Eretmocerus hayati</name>
    <dbReference type="NCBI Taxonomy" id="131215"/>
    <lineage>
        <taxon>Eukaryota</taxon>
        <taxon>Metazoa</taxon>
        <taxon>Ecdysozoa</taxon>
        <taxon>Arthropoda</taxon>
        <taxon>Hexapoda</taxon>
        <taxon>Insecta</taxon>
        <taxon>Pterygota</taxon>
        <taxon>Neoptera</taxon>
        <taxon>Endopterygota</taxon>
        <taxon>Hymenoptera</taxon>
        <taxon>Apocrita</taxon>
        <taxon>Proctotrupomorpha</taxon>
        <taxon>Chalcidoidea</taxon>
        <taxon>Aphelinidae</taxon>
        <taxon>Aphelininae</taxon>
        <taxon>Eretmocerus</taxon>
    </lineage>
</organism>
<evidence type="ECO:0000313" key="2">
    <source>
        <dbReference type="Proteomes" id="UP001239111"/>
    </source>
</evidence>
<dbReference type="Proteomes" id="UP001239111">
    <property type="component" value="Chromosome 4"/>
</dbReference>
<comment type="caution">
    <text evidence="1">The sequence shown here is derived from an EMBL/GenBank/DDBJ whole genome shotgun (WGS) entry which is preliminary data.</text>
</comment>
<name>A0ACC2N802_9HYME</name>